<organism evidence="1 2">
    <name type="scientific">Clostridium baratii str. Sullivan</name>
    <dbReference type="NCBI Taxonomy" id="1415775"/>
    <lineage>
        <taxon>Bacteria</taxon>
        <taxon>Bacillati</taxon>
        <taxon>Bacillota</taxon>
        <taxon>Clostridia</taxon>
        <taxon>Eubacteriales</taxon>
        <taxon>Clostridiaceae</taxon>
        <taxon>Clostridium</taxon>
    </lineage>
</organism>
<dbReference type="HOGENOM" id="CLU_2823396_0_0_9"/>
<dbReference type="AlphaFoldDB" id="A0A0A7FUL6"/>
<dbReference type="KEGG" id="cbv:U729_836"/>
<dbReference type="Proteomes" id="UP000030635">
    <property type="component" value="Chromosome"/>
</dbReference>
<gene>
    <name evidence="1" type="ORF">U729_836</name>
</gene>
<keyword evidence="2" id="KW-1185">Reference proteome</keyword>
<reference evidence="1 2" key="1">
    <citation type="journal article" date="2015" name="Infect. Genet. Evol.">
        <title>Genomic sequences of six botulinum neurotoxin-producing strains representing three clostridial species illustrate the mobility and diversity of botulinum neurotoxin genes.</title>
        <authorList>
            <person name="Smith T.J."/>
            <person name="Hill K.K."/>
            <person name="Xie G."/>
            <person name="Foley B.T."/>
            <person name="Williamson C.H."/>
            <person name="Foster J.T."/>
            <person name="Johnson S.L."/>
            <person name="Chertkov O."/>
            <person name="Teshima H."/>
            <person name="Gibbons H.S."/>
            <person name="Johnsky L.A."/>
            <person name="Karavis M.A."/>
            <person name="Smith L.A."/>
        </authorList>
    </citation>
    <scope>NUCLEOTIDE SEQUENCE [LARGE SCALE GENOMIC DNA]</scope>
    <source>
        <strain evidence="1 2">Sullivan</strain>
    </source>
</reference>
<dbReference type="RefSeq" id="WP_039311928.1">
    <property type="nucleotide sequence ID" value="NZ_CP006905.1"/>
</dbReference>
<evidence type="ECO:0000313" key="1">
    <source>
        <dbReference type="EMBL" id="AIY82546.1"/>
    </source>
</evidence>
<evidence type="ECO:0000313" key="2">
    <source>
        <dbReference type="Proteomes" id="UP000030635"/>
    </source>
</evidence>
<protein>
    <submittedName>
        <fullName evidence="1">Uncharacterized protein</fullName>
    </submittedName>
</protein>
<accession>A0A0A7FUL6</accession>
<dbReference type="EMBL" id="CP006905">
    <property type="protein sequence ID" value="AIY82546.1"/>
    <property type="molecule type" value="Genomic_DNA"/>
</dbReference>
<name>A0A0A7FUL6_9CLOT</name>
<proteinExistence type="predicted"/>
<sequence>MNFIIVMTIIILIATLIGKLSFRGEDIKKEIDRPLYDMETLLIIKKYGLITDDQYKQMLSNVNKTI</sequence>